<keyword evidence="7" id="KW-0418">Kinase</keyword>
<dbReference type="SUPFAM" id="SSF47384">
    <property type="entry name" value="Homodimeric domain of signal transducing histidine kinase"/>
    <property type="match status" value="1"/>
</dbReference>
<evidence type="ECO:0000256" key="1">
    <source>
        <dbReference type="ARBA" id="ARBA00000085"/>
    </source>
</evidence>
<dbReference type="InterPro" id="IPR003594">
    <property type="entry name" value="HATPase_dom"/>
</dbReference>
<dbReference type="Pfam" id="PF02518">
    <property type="entry name" value="HATPase_c"/>
    <property type="match status" value="1"/>
</dbReference>
<comment type="catalytic activity">
    <reaction evidence="1">
        <text>ATP + protein L-histidine = ADP + protein N-phospho-L-histidine.</text>
        <dbReference type="EC" id="2.7.13.3"/>
    </reaction>
</comment>
<evidence type="ECO:0000313" key="15">
    <source>
        <dbReference type="Proteomes" id="UP001596084"/>
    </source>
</evidence>
<dbReference type="PANTHER" id="PTHR45436">
    <property type="entry name" value="SENSOR HISTIDINE KINASE YKOH"/>
    <property type="match status" value="1"/>
</dbReference>
<keyword evidence="10 11" id="KW-0472">Membrane</keyword>
<dbReference type="Proteomes" id="UP001596084">
    <property type="component" value="Unassembled WGS sequence"/>
</dbReference>
<name>A0ABW0Q7D7_9BURK</name>
<evidence type="ECO:0000256" key="8">
    <source>
        <dbReference type="ARBA" id="ARBA00022989"/>
    </source>
</evidence>
<dbReference type="PROSITE" id="PS50885">
    <property type="entry name" value="HAMP"/>
    <property type="match status" value="1"/>
</dbReference>
<keyword evidence="9" id="KW-0902">Two-component regulatory system</keyword>
<dbReference type="Pfam" id="PF00672">
    <property type="entry name" value="HAMP"/>
    <property type="match status" value="1"/>
</dbReference>
<dbReference type="RefSeq" id="WP_068831241.1">
    <property type="nucleotide sequence ID" value="NZ_JBHSMX010000011.1"/>
</dbReference>
<dbReference type="Gene3D" id="1.10.287.130">
    <property type="match status" value="1"/>
</dbReference>
<feature type="domain" description="Histidine kinase" evidence="12">
    <location>
        <begin position="236"/>
        <end position="452"/>
    </location>
</feature>
<dbReference type="InterPro" id="IPR036890">
    <property type="entry name" value="HATPase_C_sf"/>
</dbReference>
<evidence type="ECO:0000256" key="3">
    <source>
        <dbReference type="ARBA" id="ARBA00012438"/>
    </source>
</evidence>
<dbReference type="InterPro" id="IPR050428">
    <property type="entry name" value="TCS_sensor_his_kinase"/>
</dbReference>
<evidence type="ECO:0000256" key="7">
    <source>
        <dbReference type="ARBA" id="ARBA00022777"/>
    </source>
</evidence>
<dbReference type="InterPro" id="IPR036097">
    <property type="entry name" value="HisK_dim/P_sf"/>
</dbReference>
<organism evidence="14 15">
    <name type="scientific">Polaromonas jejuensis</name>
    <dbReference type="NCBI Taxonomy" id="457502"/>
    <lineage>
        <taxon>Bacteria</taxon>
        <taxon>Pseudomonadati</taxon>
        <taxon>Pseudomonadota</taxon>
        <taxon>Betaproteobacteria</taxon>
        <taxon>Burkholderiales</taxon>
        <taxon>Comamonadaceae</taxon>
        <taxon>Polaromonas</taxon>
    </lineage>
</organism>
<dbReference type="InterPro" id="IPR005467">
    <property type="entry name" value="His_kinase_dom"/>
</dbReference>
<protein>
    <recommendedName>
        <fullName evidence="3">histidine kinase</fullName>
        <ecNumber evidence="3">2.7.13.3</ecNumber>
    </recommendedName>
</protein>
<comment type="caution">
    <text evidence="14">The sequence shown here is derived from an EMBL/GenBank/DDBJ whole genome shotgun (WGS) entry which is preliminary data.</text>
</comment>
<reference evidence="15" key="1">
    <citation type="journal article" date="2019" name="Int. J. Syst. Evol. Microbiol.">
        <title>The Global Catalogue of Microorganisms (GCM) 10K type strain sequencing project: providing services to taxonomists for standard genome sequencing and annotation.</title>
        <authorList>
            <consortium name="The Broad Institute Genomics Platform"/>
            <consortium name="The Broad Institute Genome Sequencing Center for Infectious Disease"/>
            <person name="Wu L."/>
            <person name="Ma J."/>
        </authorList>
    </citation>
    <scope>NUCLEOTIDE SEQUENCE [LARGE SCALE GENOMIC DNA]</scope>
    <source>
        <strain evidence="15">CGMCC 4.7277</strain>
    </source>
</reference>
<dbReference type="CDD" id="cd06225">
    <property type="entry name" value="HAMP"/>
    <property type="match status" value="1"/>
</dbReference>
<evidence type="ECO:0000259" key="12">
    <source>
        <dbReference type="PROSITE" id="PS50109"/>
    </source>
</evidence>
<evidence type="ECO:0000259" key="13">
    <source>
        <dbReference type="PROSITE" id="PS50885"/>
    </source>
</evidence>
<comment type="subcellular location">
    <subcellularLocation>
        <location evidence="2">Membrane</location>
    </subcellularLocation>
</comment>
<gene>
    <name evidence="14" type="ORF">ACFPP7_06930</name>
</gene>
<keyword evidence="14" id="KW-0067">ATP-binding</keyword>
<dbReference type="Gene3D" id="6.10.340.10">
    <property type="match status" value="1"/>
</dbReference>
<evidence type="ECO:0000256" key="5">
    <source>
        <dbReference type="ARBA" id="ARBA00022679"/>
    </source>
</evidence>
<evidence type="ECO:0000313" key="14">
    <source>
        <dbReference type="EMBL" id="MFC5520650.1"/>
    </source>
</evidence>
<dbReference type="InterPro" id="IPR003661">
    <property type="entry name" value="HisK_dim/P_dom"/>
</dbReference>
<sequence>MKSIGARITVFYAITTTAILACLFVAGHYLLESYLIHQLDEINEAQFKHLKATLGPDYRTLTPSTVDDRIREATESASSLFYVDMHGPMTNRFFKSHNLQGHSIPDLVGQHTYSIDVDRIGELRVSEFLLPPFEVMVGTPLAPVYDLLAGYRKVFFGLLAAMLVASIVIGYVLSKLILRPVRVIQATANRIRSDNLNERIPVAEVKDEISQLARLLNQMFDRLETSFDEIRRFSADASHELKTPLSLVRLHAERLMINSDLDASQKESVQVQLEELARVGQIIDELLFLSRADARAITIDLVEQRPEAFLHGFEQDARVLAEHHGVKFVCDHRGEGTVAVDNKRIRQVLLNLLVNALNVSPPGGVINLESLLSDGVWRLSLVDDGPGLTPEQCEQIFERFVRLNPAGKDPHGSGLGLAISRSIVKLHKGDIRATSSDVGRGLRIVIELPAGNAIAWPAATI</sequence>
<dbReference type="PROSITE" id="PS50109">
    <property type="entry name" value="HIS_KIN"/>
    <property type="match status" value="1"/>
</dbReference>
<feature type="transmembrane region" description="Helical" evidence="11">
    <location>
        <begin position="9"/>
        <end position="31"/>
    </location>
</feature>
<keyword evidence="14" id="KW-0547">Nucleotide-binding</keyword>
<feature type="transmembrane region" description="Helical" evidence="11">
    <location>
        <begin position="154"/>
        <end position="173"/>
    </location>
</feature>
<dbReference type="SMART" id="SM00388">
    <property type="entry name" value="HisKA"/>
    <property type="match status" value="1"/>
</dbReference>
<dbReference type="SUPFAM" id="SSF158472">
    <property type="entry name" value="HAMP domain-like"/>
    <property type="match status" value="1"/>
</dbReference>
<dbReference type="EC" id="2.7.13.3" evidence="3"/>
<feature type="domain" description="HAMP" evidence="13">
    <location>
        <begin position="175"/>
        <end position="228"/>
    </location>
</feature>
<dbReference type="Gene3D" id="3.30.565.10">
    <property type="entry name" value="Histidine kinase-like ATPase, C-terminal domain"/>
    <property type="match status" value="1"/>
</dbReference>
<dbReference type="EMBL" id="JBHSMX010000011">
    <property type="protein sequence ID" value="MFC5520650.1"/>
    <property type="molecule type" value="Genomic_DNA"/>
</dbReference>
<dbReference type="GO" id="GO:0005524">
    <property type="term" value="F:ATP binding"/>
    <property type="evidence" value="ECO:0007669"/>
    <property type="project" value="UniProtKB-KW"/>
</dbReference>
<evidence type="ECO:0000256" key="10">
    <source>
        <dbReference type="ARBA" id="ARBA00023136"/>
    </source>
</evidence>
<evidence type="ECO:0000256" key="11">
    <source>
        <dbReference type="SAM" id="Phobius"/>
    </source>
</evidence>
<dbReference type="PRINTS" id="PR00344">
    <property type="entry name" value="BCTRLSENSOR"/>
</dbReference>
<dbReference type="CDD" id="cd00082">
    <property type="entry name" value="HisKA"/>
    <property type="match status" value="1"/>
</dbReference>
<keyword evidence="4" id="KW-0597">Phosphoprotein</keyword>
<keyword evidence="5" id="KW-0808">Transferase</keyword>
<proteinExistence type="predicted"/>
<dbReference type="PANTHER" id="PTHR45436:SF5">
    <property type="entry name" value="SENSOR HISTIDINE KINASE TRCS"/>
    <property type="match status" value="1"/>
</dbReference>
<accession>A0ABW0Q7D7</accession>
<evidence type="ECO:0000256" key="4">
    <source>
        <dbReference type="ARBA" id="ARBA00022553"/>
    </source>
</evidence>
<dbReference type="SMART" id="SM00304">
    <property type="entry name" value="HAMP"/>
    <property type="match status" value="1"/>
</dbReference>
<keyword evidence="8 11" id="KW-1133">Transmembrane helix</keyword>
<keyword evidence="15" id="KW-1185">Reference proteome</keyword>
<dbReference type="SMART" id="SM00387">
    <property type="entry name" value="HATPase_c"/>
    <property type="match status" value="1"/>
</dbReference>
<dbReference type="InterPro" id="IPR003660">
    <property type="entry name" value="HAMP_dom"/>
</dbReference>
<dbReference type="Pfam" id="PF00512">
    <property type="entry name" value="HisKA"/>
    <property type="match status" value="1"/>
</dbReference>
<evidence type="ECO:0000256" key="6">
    <source>
        <dbReference type="ARBA" id="ARBA00022692"/>
    </source>
</evidence>
<dbReference type="SUPFAM" id="SSF55874">
    <property type="entry name" value="ATPase domain of HSP90 chaperone/DNA topoisomerase II/histidine kinase"/>
    <property type="match status" value="1"/>
</dbReference>
<evidence type="ECO:0000256" key="2">
    <source>
        <dbReference type="ARBA" id="ARBA00004370"/>
    </source>
</evidence>
<keyword evidence="6 11" id="KW-0812">Transmembrane</keyword>
<dbReference type="PROSITE" id="PS51257">
    <property type="entry name" value="PROKAR_LIPOPROTEIN"/>
    <property type="match status" value="1"/>
</dbReference>
<evidence type="ECO:0000256" key="9">
    <source>
        <dbReference type="ARBA" id="ARBA00023012"/>
    </source>
</evidence>
<dbReference type="InterPro" id="IPR004358">
    <property type="entry name" value="Sig_transdc_His_kin-like_C"/>
</dbReference>